<proteinExistence type="inferred from homology"/>
<evidence type="ECO:0000259" key="9">
    <source>
        <dbReference type="PROSITE" id="PS51745"/>
    </source>
</evidence>
<dbReference type="Proteomes" id="UP000017836">
    <property type="component" value="Unassembled WGS sequence"/>
</dbReference>
<keyword evidence="6 8" id="KW-0539">Nucleus</keyword>
<sequence length="181" mass="20756">MELDLALSLPNSILPNPMLRGEGMGRTTYPLSCKDEEKGVIGGRNLNDKDNKKKRDFYEAFDDDPTLPLFMWNDDNRRKAEEEEEERKKEVMVGWPPVKSCRKVGRGSSFYVKVNMEGVGIGRKIDLNLHHSYSSLAHALEDMFGKHEKNKEDGTVCCPQCILTYEDREGDWMLVGDVPWE</sequence>
<comment type="subcellular location">
    <subcellularLocation>
        <location evidence="1 8">Nucleus</location>
    </subcellularLocation>
</comment>
<dbReference type="Pfam" id="PF02309">
    <property type="entry name" value="AUX_IAA"/>
    <property type="match status" value="1"/>
</dbReference>
<dbReference type="eggNOG" id="ENOG502S29N">
    <property type="taxonomic scope" value="Eukaryota"/>
</dbReference>
<keyword evidence="5 8" id="KW-0804">Transcription</keyword>
<dbReference type="InterPro" id="IPR053793">
    <property type="entry name" value="PB1-like"/>
</dbReference>
<evidence type="ECO:0000256" key="2">
    <source>
        <dbReference type="ARBA" id="ARBA00006728"/>
    </source>
</evidence>
<dbReference type="SUPFAM" id="SSF54277">
    <property type="entry name" value="CAD &amp; PB1 domains"/>
    <property type="match status" value="1"/>
</dbReference>
<dbReference type="InterPro" id="IPR003311">
    <property type="entry name" value="AUX_IAA"/>
</dbReference>
<evidence type="ECO:0000256" key="3">
    <source>
        <dbReference type="ARBA" id="ARBA00022491"/>
    </source>
</evidence>
<evidence type="ECO:0000256" key="7">
    <source>
        <dbReference type="ARBA" id="ARBA00023294"/>
    </source>
</evidence>
<dbReference type="InterPro" id="IPR033389">
    <property type="entry name" value="AUX/IAA_dom"/>
</dbReference>
<dbReference type="Gene3D" id="3.10.20.90">
    <property type="entry name" value="Phosphatidylinositol 3-kinase Catalytic Subunit, Chain A, domain 1"/>
    <property type="match status" value="1"/>
</dbReference>
<evidence type="ECO:0000256" key="4">
    <source>
        <dbReference type="ARBA" id="ARBA00023015"/>
    </source>
</evidence>
<evidence type="ECO:0000313" key="11">
    <source>
        <dbReference type="Proteomes" id="UP000017836"/>
    </source>
</evidence>
<dbReference type="AlphaFoldDB" id="W1NPA1"/>
<organism evidence="10 11">
    <name type="scientific">Amborella trichopoda</name>
    <dbReference type="NCBI Taxonomy" id="13333"/>
    <lineage>
        <taxon>Eukaryota</taxon>
        <taxon>Viridiplantae</taxon>
        <taxon>Streptophyta</taxon>
        <taxon>Embryophyta</taxon>
        <taxon>Tracheophyta</taxon>
        <taxon>Spermatophyta</taxon>
        <taxon>Magnoliopsida</taxon>
        <taxon>Amborellales</taxon>
        <taxon>Amborellaceae</taxon>
        <taxon>Amborella</taxon>
    </lineage>
</organism>
<dbReference type="PROSITE" id="PS51745">
    <property type="entry name" value="PB1"/>
    <property type="match status" value="1"/>
</dbReference>
<feature type="domain" description="PB1" evidence="9">
    <location>
        <begin position="109"/>
        <end position="181"/>
    </location>
</feature>
<reference evidence="11" key="1">
    <citation type="journal article" date="2013" name="Science">
        <title>The Amborella genome and the evolution of flowering plants.</title>
        <authorList>
            <consortium name="Amborella Genome Project"/>
        </authorList>
    </citation>
    <scope>NUCLEOTIDE SEQUENCE [LARGE SCALE GENOMIC DNA]</scope>
</reference>
<evidence type="ECO:0000256" key="6">
    <source>
        <dbReference type="ARBA" id="ARBA00023242"/>
    </source>
</evidence>
<dbReference type="GO" id="GO:0009734">
    <property type="term" value="P:auxin-activated signaling pathway"/>
    <property type="evidence" value="ECO:0007669"/>
    <property type="project" value="UniProtKB-UniRule"/>
</dbReference>
<comment type="function">
    <text evidence="8">Aux/IAA proteins are short-lived transcriptional factors that function as repressors of early auxin response genes at low auxin concentrations.</text>
</comment>
<dbReference type="OMA" id="WIKSSHP"/>
<dbReference type="STRING" id="13333.W1NPA1"/>
<name>W1NPA1_AMBTC</name>
<keyword evidence="3 8" id="KW-0678">Repressor</keyword>
<dbReference type="Gramene" id="ERM97562">
    <property type="protein sequence ID" value="ERM97562"/>
    <property type="gene ID" value="AMTR_s00200p00032090"/>
</dbReference>
<keyword evidence="4 8" id="KW-0805">Transcription regulation</keyword>
<dbReference type="PANTHER" id="PTHR31734">
    <property type="entry name" value="AUXIN-RESPONSIVE PROTEIN IAA17"/>
    <property type="match status" value="1"/>
</dbReference>
<dbReference type="GO" id="GO:0006355">
    <property type="term" value="P:regulation of DNA-templated transcription"/>
    <property type="evidence" value="ECO:0007669"/>
    <property type="project" value="InterPro"/>
</dbReference>
<evidence type="ECO:0000256" key="8">
    <source>
        <dbReference type="RuleBase" id="RU004549"/>
    </source>
</evidence>
<evidence type="ECO:0000313" key="10">
    <source>
        <dbReference type="EMBL" id="ERM97562.1"/>
    </source>
</evidence>
<keyword evidence="7 8" id="KW-0927">Auxin signaling pathway</keyword>
<dbReference type="HOGENOM" id="CLU_049393_4_1_1"/>
<comment type="subunit">
    <text evidence="8">Homodimers and heterodimers.</text>
</comment>
<protein>
    <recommendedName>
        <fullName evidence="8">Auxin-responsive protein</fullName>
    </recommendedName>
</protein>
<comment type="similarity">
    <text evidence="2 8">Belongs to the Aux/IAA family.</text>
</comment>
<evidence type="ECO:0000256" key="1">
    <source>
        <dbReference type="ARBA" id="ARBA00004123"/>
    </source>
</evidence>
<dbReference type="GO" id="GO:0005634">
    <property type="term" value="C:nucleus"/>
    <property type="evidence" value="ECO:0007669"/>
    <property type="project" value="UniProtKB-SubCell"/>
</dbReference>
<gene>
    <name evidence="10" type="ORF">AMTR_s00200p00032090</name>
</gene>
<dbReference type="EMBL" id="KI396072">
    <property type="protein sequence ID" value="ERM97562.1"/>
    <property type="molecule type" value="Genomic_DNA"/>
</dbReference>
<accession>W1NPA1</accession>
<keyword evidence="11" id="KW-1185">Reference proteome</keyword>
<evidence type="ECO:0000256" key="5">
    <source>
        <dbReference type="ARBA" id="ARBA00023163"/>
    </source>
</evidence>
<dbReference type="PANTHER" id="PTHR31734:SF38">
    <property type="entry name" value="AUXIN-RESPONSIVE PROTEIN IAA29"/>
    <property type="match status" value="1"/>
</dbReference>